<gene>
    <name evidence="3" type="ORF">AVDCRST_MAG85-2757</name>
</gene>
<reference evidence="3" key="1">
    <citation type="submission" date="2020-02" db="EMBL/GenBank/DDBJ databases">
        <authorList>
            <person name="Meier V. D."/>
        </authorList>
    </citation>
    <scope>NUCLEOTIDE SEQUENCE</scope>
    <source>
        <strain evidence="3">AVDCRST_MAG85</strain>
    </source>
</reference>
<feature type="chain" id="PRO_5026941842" evidence="2">
    <location>
        <begin position="44"/>
        <end position="412"/>
    </location>
</feature>
<proteinExistence type="predicted"/>
<evidence type="ECO:0000313" key="3">
    <source>
        <dbReference type="EMBL" id="CAA9518401.1"/>
    </source>
</evidence>
<accession>A0A6J4TBS8</accession>
<protein>
    <submittedName>
        <fullName evidence="3">Uncharacterized protein</fullName>
    </submittedName>
</protein>
<name>A0A6J4TBS8_9ACTN</name>
<organism evidence="3">
    <name type="scientific">uncultured Solirubrobacteraceae bacterium</name>
    <dbReference type="NCBI Taxonomy" id="1162706"/>
    <lineage>
        <taxon>Bacteria</taxon>
        <taxon>Bacillati</taxon>
        <taxon>Actinomycetota</taxon>
        <taxon>Thermoleophilia</taxon>
        <taxon>Solirubrobacterales</taxon>
        <taxon>Solirubrobacteraceae</taxon>
        <taxon>environmental samples</taxon>
    </lineage>
</organism>
<dbReference type="AlphaFoldDB" id="A0A6J4TBS8"/>
<evidence type="ECO:0000256" key="2">
    <source>
        <dbReference type="SAM" id="SignalP"/>
    </source>
</evidence>
<keyword evidence="2" id="KW-0732">Signal</keyword>
<feature type="signal peptide" evidence="2">
    <location>
        <begin position="1"/>
        <end position="43"/>
    </location>
</feature>
<feature type="region of interest" description="Disordered" evidence="1">
    <location>
        <begin position="263"/>
        <end position="299"/>
    </location>
</feature>
<sequence>MAFRKPHICGVGTGWRGAETRLTMRRFLLPLLGLAVLAPPAHAATVTHKDVAYSVEYSGIGKYDRLDQSDMGTEYWTEDEINLDFMFSGSIDDGVVFRDGHPFDTSGRELGTDTVSGKITYRGAGVGSFDCSVDENVFATCWMRLMDDPDGLVPLDGERHMWVRPFERFDVTFDCGGSHPSIDLAEFGDLDENGEVIAGKHTFDTPFSLPPEVFGMGYIEQIIDTRVVTEERCPSRTYDTVTCRLEWSGKVKFRKLWEKEVKSENGEVVPPSTGPGEAPKAPAPTPPPPPKPAPKPPVAEDDLELAPLVEQGSAKLDASGKNATVTVTCGGGCAGTASIIAGGAGGARAAASRPLASAKFRVPAGRKATKVRVKLGAKARKKLRRARSAKLRLAFTKPSKRTQTLALRLPRR</sequence>
<dbReference type="EMBL" id="CADCVT010000302">
    <property type="protein sequence ID" value="CAA9518401.1"/>
    <property type="molecule type" value="Genomic_DNA"/>
</dbReference>
<feature type="compositionally biased region" description="Pro residues" evidence="1">
    <location>
        <begin position="281"/>
        <end position="297"/>
    </location>
</feature>
<evidence type="ECO:0000256" key="1">
    <source>
        <dbReference type="SAM" id="MobiDB-lite"/>
    </source>
</evidence>